<evidence type="ECO:0000313" key="3">
    <source>
        <dbReference type="Proteomes" id="UP000094444"/>
    </source>
</evidence>
<dbReference type="AlphaFoldDB" id="A0A2P5HXD5"/>
<evidence type="ECO:0000256" key="1">
    <source>
        <dbReference type="SAM" id="MobiDB-lite"/>
    </source>
</evidence>
<feature type="compositionally biased region" description="Polar residues" evidence="1">
    <location>
        <begin position="110"/>
        <end position="123"/>
    </location>
</feature>
<feature type="region of interest" description="Disordered" evidence="1">
    <location>
        <begin position="92"/>
        <end position="123"/>
    </location>
</feature>
<protein>
    <submittedName>
        <fullName evidence="2">Uncharacterized protein</fullName>
    </submittedName>
</protein>
<dbReference type="Proteomes" id="UP000094444">
    <property type="component" value="Unassembled WGS sequence"/>
</dbReference>
<organism evidence="2 3">
    <name type="scientific">Diaporthe helianthi</name>
    <dbReference type="NCBI Taxonomy" id="158607"/>
    <lineage>
        <taxon>Eukaryota</taxon>
        <taxon>Fungi</taxon>
        <taxon>Dikarya</taxon>
        <taxon>Ascomycota</taxon>
        <taxon>Pezizomycotina</taxon>
        <taxon>Sordariomycetes</taxon>
        <taxon>Sordariomycetidae</taxon>
        <taxon>Diaporthales</taxon>
        <taxon>Diaporthaceae</taxon>
        <taxon>Diaporthe</taxon>
    </lineage>
</organism>
<comment type="caution">
    <text evidence="2">The sequence shown here is derived from an EMBL/GenBank/DDBJ whole genome shotgun (WGS) entry which is preliminary data.</text>
</comment>
<keyword evidence="3" id="KW-1185">Reference proteome</keyword>
<accession>A0A2P5HXD5</accession>
<name>A0A2P5HXD5_DIAHE</name>
<dbReference type="EMBL" id="MAVT02000558">
    <property type="protein sequence ID" value="POS74922.1"/>
    <property type="molecule type" value="Genomic_DNA"/>
</dbReference>
<evidence type="ECO:0000313" key="2">
    <source>
        <dbReference type="EMBL" id="POS74922.1"/>
    </source>
</evidence>
<gene>
    <name evidence="2" type="ORF">DHEL01_v206685</name>
</gene>
<dbReference type="InParanoid" id="A0A2P5HXD5"/>
<feature type="region of interest" description="Disordered" evidence="1">
    <location>
        <begin position="1"/>
        <end position="29"/>
    </location>
</feature>
<sequence length="137" mass="14719">MTNSSISYISTVADSHSRPSQAFNSSSHPTASATLLYGLSSERSSSSQSLNETISDVDVVDSVKTHRVTKHDKETGTAIVTDQEALCMRPGPAAWDPPCRPKRPHPITPVYTSKESGLTSWKPTPAQASRVCTATFV</sequence>
<reference evidence="2" key="1">
    <citation type="submission" date="2017-09" db="EMBL/GenBank/DDBJ databases">
        <title>Polyketide synthases of a Diaporthe helianthi virulent isolate.</title>
        <authorList>
            <person name="Baroncelli R."/>
        </authorList>
    </citation>
    <scope>NUCLEOTIDE SEQUENCE [LARGE SCALE GENOMIC DNA]</scope>
    <source>
        <strain evidence="2">7/96</strain>
    </source>
</reference>
<proteinExistence type="predicted"/>